<dbReference type="InterPro" id="IPR036086">
    <property type="entry name" value="ParB/Sulfiredoxin_sf"/>
</dbReference>
<proteinExistence type="inferred from homology"/>
<evidence type="ECO:0000256" key="1">
    <source>
        <dbReference type="ARBA" id="ARBA00006295"/>
    </source>
</evidence>
<keyword evidence="4" id="KW-1185">Reference proteome</keyword>
<accession>A0ABV7ZAB1</accession>
<organism evidence="3 4">
    <name type="scientific">Deinococcus rufus</name>
    <dbReference type="NCBI Taxonomy" id="2136097"/>
    <lineage>
        <taxon>Bacteria</taxon>
        <taxon>Thermotogati</taxon>
        <taxon>Deinococcota</taxon>
        <taxon>Deinococci</taxon>
        <taxon>Deinococcales</taxon>
        <taxon>Deinococcaceae</taxon>
        <taxon>Deinococcus</taxon>
    </lineage>
</organism>
<comment type="similarity">
    <text evidence="1">Belongs to the ParB family.</text>
</comment>
<sequence>MTRRTRPPIGARLTGLVAGVETLSQPATTTVPVASLGPGTFQPRVHFDDDALADLARSIQEQGILQPLLVRPLPAGTYEIVAGERRWRAARLAGLAEVPVLIRPLTDAEARMAAAVENLQRENLNVIEEVRARLQVAAATLDVPEADAVARMFALDRHPESAPAHVEALDRAFGTLGRETWRSFIRNRAAVLNLPSDVQAAVREGLDYRKALVIGRVQDAGERLTLLERTHTGITVQELRALVGGAPARGGAARDPWVKVSRRLADARLRAGLDERRRAQIEKLLRQLDALLDG</sequence>
<feature type="domain" description="ParB-like N-terminal" evidence="2">
    <location>
        <begin position="29"/>
        <end position="119"/>
    </location>
</feature>
<protein>
    <submittedName>
        <fullName evidence="3">ParB/RepB/Spo0J family partition protein</fullName>
    </submittedName>
</protein>
<dbReference type="NCBIfam" id="TIGR00180">
    <property type="entry name" value="parB_part"/>
    <property type="match status" value="1"/>
</dbReference>
<reference evidence="4" key="1">
    <citation type="journal article" date="2019" name="Int. J. Syst. Evol. Microbiol.">
        <title>The Global Catalogue of Microorganisms (GCM) 10K type strain sequencing project: providing services to taxonomists for standard genome sequencing and annotation.</title>
        <authorList>
            <consortium name="The Broad Institute Genomics Platform"/>
            <consortium name="The Broad Institute Genome Sequencing Center for Infectious Disease"/>
            <person name="Wu L."/>
            <person name="Ma J."/>
        </authorList>
    </citation>
    <scope>NUCLEOTIDE SEQUENCE [LARGE SCALE GENOMIC DNA]</scope>
    <source>
        <strain evidence="4">CCTCC AB 2017081</strain>
    </source>
</reference>
<name>A0ABV7ZAB1_9DEIO</name>
<evidence type="ECO:0000259" key="2">
    <source>
        <dbReference type="SMART" id="SM00470"/>
    </source>
</evidence>
<dbReference type="SUPFAM" id="SSF109709">
    <property type="entry name" value="KorB DNA-binding domain-like"/>
    <property type="match status" value="1"/>
</dbReference>
<dbReference type="InterPro" id="IPR050336">
    <property type="entry name" value="Chromosome_partition/occlusion"/>
</dbReference>
<evidence type="ECO:0000313" key="3">
    <source>
        <dbReference type="EMBL" id="MFC3834336.1"/>
    </source>
</evidence>
<dbReference type="InterPro" id="IPR004437">
    <property type="entry name" value="ParB/RepB/Spo0J"/>
</dbReference>
<dbReference type="PANTHER" id="PTHR33375">
    <property type="entry name" value="CHROMOSOME-PARTITIONING PROTEIN PARB-RELATED"/>
    <property type="match status" value="1"/>
</dbReference>
<dbReference type="EMBL" id="JBHRZG010000022">
    <property type="protein sequence ID" value="MFC3834336.1"/>
    <property type="molecule type" value="Genomic_DNA"/>
</dbReference>
<dbReference type="SUPFAM" id="SSF110849">
    <property type="entry name" value="ParB/Sulfiredoxin"/>
    <property type="match status" value="1"/>
</dbReference>
<dbReference type="Pfam" id="PF02195">
    <property type="entry name" value="ParB_N"/>
    <property type="match status" value="1"/>
</dbReference>
<dbReference type="Gene3D" id="3.90.1530.30">
    <property type="match status" value="1"/>
</dbReference>
<comment type="caution">
    <text evidence="3">The sequence shown here is derived from an EMBL/GenBank/DDBJ whole genome shotgun (WGS) entry which is preliminary data.</text>
</comment>
<dbReference type="PANTHER" id="PTHR33375:SF7">
    <property type="entry name" value="CHROMOSOME 2-PARTITIONING PROTEIN PARB-RELATED"/>
    <property type="match status" value="1"/>
</dbReference>
<gene>
    <name evidence="3" type="ORF">ACFOSB_15895</name>
</gene>
<dbReference type="Proteomes" id="UP001595803">
    <property type="component" value="Unassembled WGS sequence"/>
</dbReference>
<evidence type="ECO:0000313" key="4">
    <source>
        <dbReference type="Proteomes" id="UP001595803"/>
    </source>
</evidence>
<dbReference type="InterPro" id="IPR003115">
    <property type="entry name" value="ParB_N"/>
</dbReference>
<dbReference type="RefSeq" id="WP_295816399.1">
    <property type="nucleotide sequence ID" value="NZ_JBHRZG010000022.1"/>
</dbReference>
<dbReference type="CDD" id="cd16393">
    <property type="entry name" value="SPO0J_N"/>
    <property type="match status" value="1"/>
</dbReference>
<dbReference type="SMART" id="SM00470">
    <property type="entry name" value="ParB"/>
    <property type="match status" value="1"/>
</dbReference>
<dbReference type="Gene3D" id="1.10.10.2830">
    <property type="match status" value="1"/>
</dbReference>